<feature type="region of interest" description="Disordered" evidence="1">
    <location>
        <begin position="81"/>
        <end position="105"/>
    </location>
</feature>
<protein>
    <submittedName>
        <fullName evidence="2">Uncharacterized protein</fullName>
    </submittedName>
</protein>
<name>A0ABP9SFY9_9MICC</name>
<dbReference type="RefSeq" id="WP_345449361.1">
    <property type="nucleotide sequence ID" value="NZ_BAABKK010000012.1"/>
</dbReference>
<evidence type="ECO:0000256" key="1">
    <source>
        <dbReference type="SAM" id="MobiDB-lite"/>
    </source>
</evidence>
<reference evidence="3" key="1">
    <citation type="journal article" date="2019" name="Int. J. Syst. Evol. Microbiol.">
        <title>The Global Catalogue of Microorganisms (GCM) 10K type strain sequencing project: providing services to taxonomists for standard genome sequencing and annotation.</title>
        <authorList>
            <consortium name="The Broad Institute Genomics Platform"/>
            <consortium name="The Broad Institute Genome Sequencing Center for Infectious Disease"/>
            <person name="Wu L."/>
            <person name="Ma J."/>
        </authorList>
    </citation>
    <scope>NUCLEOTIDE SEQUENCE [LARGE SCALE GENOMIC DNA]</scope>
    <source>
        <strain evidence="3">JCM 18514</strain>
    </source>
</reference>
<comment type="caution">
    <text evidence="2">The sequence shown here is derived from an EMBL/GenBank/DDBJ whole genome shotgun (WGS) entry which is preliminary data.</text>
</comment>
<keyword evidence="3" id="KW-1185">Reference proteome</keyword>
<dbReference type="Proteomes" id="UP001500200">
    <property type="component" value="Unassembled WGS sequence"/>
</dbReference>
<gene>
    <name evidence="2" type="ORF">GCM10023346_21620</name>
</gene>
<dbReference type="EMBL" id="BAABKK010000012">
    <property type="protein sequence ID" value="GAA5194357.1"/>
    <property type="molecule type" value="Genomic_DNA"/>
</dbReference>
<organism evidence="2 3">
    <name type="scientific">Arthrobacter gyeryongensis</name>
    <dbReference type="NCBI Taxonomy" id="1650592"/>
    <lineage>
        <taxon>Bacteria</taxon>
        <taxon>Bacillati</taxon>
        <taxon>Actinomycetota</taxon>
        <taxon>Actinomycetes</taxon>
        <taxon>Micrococcales</taxon>
        <taxon>Micrococcaceae</taxon>
        <taxon>Arthrobacter</taxon>
    </lineage>
</organism>
<accession>A0ABP9SFY9</accession>
<sequence length="134" mass="14687">MIEDNPARAREWVELGAVVERGLVQYDDRTTFFQWQVDTMLNFIDAVGIDNTIIGSDPGQKNNPFAVNSYERVLDGEPCISSPQRLPHGVGPHRDNPAADGGHGAHSNAVMAAVLRDFALQGGAVSSPLRRRRH</sequence>
<evidence type="ECO:0000313" key="2">
    <source>
        <dbReference type="EMBL" id="GAA5194357.1"/>
    </source>
</evidence>
<evidence type="ECO:0000313" key="3">
    <source>
        <dbReference type="Proteomes" id="UP001500200"/>
    </source>
</evidence>
<proteinExistence type="predicted"/>